<dbReference type="Proteomes" id="UP000016960">
    <property type="component" value="Unassembled WGS sequence"/>
</dbReference>
<dbReference type="InParanoid" id="U5DM51"/>
<protein>
    <recommendedName>
        <fullName evidence="3">DUF2656 domain-containing protein</fullName>
    </recommendedName>
</protein>
<accession>U5DM51</accession>
<evidence type="ECO:0008006" key="3">
    <source>
        <dbReference type="Google" id="ProtNLM"/>
    </source>
</evidence>
<keyword evidence="2" id="KW-1185">Reference proteome</keyword>
<dbReference type="AlphaFoldDB" id="U5DM51"/>
<dbReference type="EMBL" id="ASSJ01000035">
    <property type="protein sequence ID" value="ERN41962.1"/>
    <property type="molecule type" value="Genomic_DNA"/>
</dbReference>
<comment type="caution">
    <text evidence="1">The sequence shown here is derived from an EMBL/GenBank/DDBJ whole genome shotgun (WGS) entry which is preliminary data.</text>
</comment>
<dbReference type="OrthoDB" id="455255at2"/>
<sequence length="145" mass="16025">MTIRMLLSHNYSISDEQAPPLSAEEFAAAFATASNTWQVRVIDHPHWRCEVLAVDSPQELATFLATALANYRRQKLDRELTYAVLTLGGVKTTSATSADVNALQQGDWGVDVVETEDASAFLETIGWERLISGRPETDVFQAIVQ</sequence>
<reference evidence="1 2" key="1">
    <citation type="submission" date="2013-05" db="EMBL/GenBank/DDBJ databases">
        <title>Draft genome sequence of Rubidibacter lacunae KORDI 51-2.</title>
        <authorList>
            <person name="Choi D.H."/>
            <person name="Noh J.H."/>
            <person name="Kwon K.-K."/>
            <person name="Lee J.-H."/>
            <person name="Ryu J.-Y."/>
        </authorList>
    </citation>
    <scope>NUCLEOTIDE SEQUENCE [LARGE SCALE GENOMIC DNA]</scope>
    <source>
        <strain evidence="1 2">KORDI 51-2</strain>
    </source>
</reference>
<evidence type="ECO:0000313" key="2">
    <source>
        <dbReference type="Proteomes" id="UP000016960"/>
    </source>
</evidence>
<dbReference type="RefSeq" id="WP_022605806.1">
    <property type="nucleotide sequence ID" value="NZ_ASSJ01000035.1"/>
</dbReference>
<name>U5DM51_9CHRO</name>
<gene>
    <name evidence="1" type="ORF">KR51_00012920</name>
</gene>
<dbReference type="Pfam" id="PF10847">
    <property type="entry name" value="DUF2656"/>
    <property type="match status" value="1"/>
</dbReference>
<dbReference type="eggNOG" id="ENOG5031KAY">
    <property type="taxonomic scope" value="Bacteria"/>
</dbReference>
<proteinExistence type="predicted"/>
<organism evidence="1 2">
    <name type="scientific">Rubidibacter lacunae KORDI 51-2</name>
    <dbReference type="NCBI Taxonomy" id="582515"/>
    <lineage>
        <taxon>Bacteria</taxon>
        <taxon>Bacillati</taxon>
        <taxon>Cyanobacteriota</taxon>
        <taxon>Cyanophyceae</taxon>
        <taxon>Oscillatoriophycideae</taxon>
        <taxon>Chroococcales</taxon>
        <taxon>Aphanothecaceae</taxon>
        <taxon>Rubidibacter</taxon>
    </lineage>
</organism>
<dbReference type="InterPro" id="IPR020325">
    <property type="entry name" value="Uncharacterised_16.1kDa"/>
</dbReference>
<evidence type="ECO:0000313" key="1">
    <source>
        <dbReference type="EMBL" id="ERN41962.1"/>
    </source>
</evidence>